<keyword evidence="3" id="KW-0813">Transport</keyword>
<evidence type="ECO:0000256" key="3">
    <source>
        <dbReference type="ARBA" id="ARBA00023114"/>
    </source>
</evidence>
<dbReference type="GO" id="GO:0046930">
    <property type="term" value="C:pore complex"/>
    <property type="evidence" value="ECO:0007669"/>
    <property type="project" value="UniProtKB-KW"/>
</dbReference>
<proteinExistence type="inferred from homology"/>
<organism evidence="4 5">
    <name type="scientific">Maudiozyma exigua</name>
    <name type="common">Yeast</name>
    <name type="synonym">Kazachstania exigua</name>
    <dbReference type="NCBI Taxonomy" id="34358"/>
    <lineage>
        <taxon>Eukaryota</taxon>
        <taxon>Fungi</taxon>
        <taxon>Dikarya</taxon>
        <taxon>Ascomycota</taxon>
        <taxon>Saccharomycotina</taxon>
        <taxon>Saccharomycetes</taxon>
        <taxon>Saccharomycetales</taxon>
        <taxon>Saccharomycetaceae</taxon>
        <taxon>Maudiozyma</taxon>
    </lineage>
</organism>
<keyword evidence="3" id="KW-0626">Porin</keyword>
<keyword evidence="2" id="KW-0812">Transmembrane</keyword>
<dbReference type="GO" id="GO:0008308">
    <property type="term" value="F:voltage-gated monoatomic anion channel activity"/>
    <property type="evidence" value="ECO:0007669"/>
    <property type="project" value="InterPro"/>
</dbReference>
<dbReference type="EMBL" id="PUHR01000089">
    <property type="protein sequence ID" value="KAG0667862.1"/>
    <property type="molecule type" value="Genomic_DNA"/>
</dbReference>
<evidence type="ECO:0000313" key="5">
    <source>
        <dbReference type="Proteomes" id="UP000750334"/>
    </source>
</evidence>
<dbReference type="GO" id="GO:0005741">
    <property type="term" value="C:mitochondrial outer membrane"/>
    <property type="evidence" value="ECO:0007669"/>
    <property type="project" value="InterPro"/>
</dbReference>
<dbReference type="InterPro" id="IPR027246">
    <property type="entry name" value="Porin_Euk/Tom40"/>
</dbReference>
<dbReference type="Proteomes" id="UP000750334">
    <property type="component" value="Unassembled WGS sequence"/>
</dbReference>
<evidence type="ECO:0000256" key="1">
    <source>
        <dbReference type="ARBA" id="ARBA00007780"/>
    </source>
</evidence>
<dbReference type="Gene3D" id="2.40.160.10">
    <property type="entry name" value="Porin"/>
    <property type="match status" value="1"/>
</dbReference>
<name>A0A9P6W9S4_MAUEX</name>
<keyword evidence="2" id="KW-1134">Transmembrane beta strand</keyword>
<dbReference type="PANTHER" id="PTHR11743">
    <property type="entry name" value="VOLTAGE-DEPENDENT ANION-SELECTIVE CHANNEL"/>
    <property type="match status" value="1"/>
</dbReference>
<keyword evidence="3" id="KW-0406">Ion transport</keyword>
<evidence type="ECO:0000313" key="4">
    <source>
        <dbReference type="EMBL" id="KAG0667862.1"/>
    </source>
</evidence>
<dbReference type="AlphaFoldDB" id="A0A9P6W9S4"/>
<accession>A0A9P6W9S4</accession>
<dbReference type="PANTHER" id="PTHR11743:SF70">
    <property type="entry name" value="GH26960P-RELATED"/>
    <property type="match status" value="1"/>
</dbReference>
<gene>
    <name evidence="4" type="primary">POR1_2</name>
    <name evidence="4" type="ORF">C6P45_005276</name>
</gene>
<keyword evidence="2" id="KW-0472">Membrane</keyword>
<dbReference type="InterPro" id="IPR001925">
    <property type="entry name" value="Porin_Euk"/>
</dbReference>
<reference evidence="4 5" key="1">
    <citation type="submission" date="2020-11" db="EMBL/GenBank/DDBJ databases">
        <title>Kefir isolates.</title>
        <authorList>
            <person name="Marcisauskas S."/>
            <person name="Kim Y."/>
            <person name="Blasche S."/>
        </authorList>
    </citation>
    <scope>NUCLEOTIDE SEQUENCE [LARGE SCALE GENOMIC DNA]</scope>
    <source>
        <strain evidence="4 5">OG2</strain>
    </source>
</reference>
<dbReference type="Pfam" id="PF01459">
    <property type="entry name" value="Porin_3"/>
    <property type="match status" value="1"/>
</dbReference>
<dbReference type="OrthoDB" id="7827681at2759"/>
<dbReference type="PRINTS" id="PR00185">
    <property type="entry name" value="EUKARYTPORIN"/>
</dbReference>
<sequence>MAPPTYSDIFKGTNDLLNKDFYHSTPLAFDVKTVAKNGVQFTLNAKQTAASAPLSTNLESKLLDKYNGISLTQGWANSNTLKSKIEIADLAPGLKTDILTSVNPTNLLNDKKKSLNINMDYIQPLFTARGKFNLLNGPAGFVGDFTVAKDGIVAGTELQYNINGGSISKYGLALAYSAPDYSIGVAIDNKQLTTLSFNQTLNSTLAIGTKATLNPLVNAQKVNLEFATRYTLDEANQSQVKAKINDAGNLAVSYKQLLRPGITLGVGSSFDALNLNEPVHKLGWSLSFNA</sequence>
<comment type="caution">
    <text evidence="4">The sequence shown here is derived from an EMBL/GenBank/DDBJ whole genome shotgun (WGS) entry which is preliminary data.</text>
</comment>
<evidence type="ECO:0000256" key="2">
    <source>
        <dbReference type="ARBA" id="ARBA00022452"/>
    </source>
</evidence>
<dbReference type="GO" id="GO:0015288">
    <property type="term" value="F:porin activity"/>
    <property type="evidence" value="ECO:0007669"/>
    <property type="project" value="UniProtKB-KW"/>
</dbReference>
<keyword evidence="5" id="KW-1185">Reference proteome</keyword>
<comment type="similarity">
    <text evidence="1">Belongs to the eukaryotic mitochondrial porin family.</text>
</comment>
<dbReference type="CDD" id="cd07306">
    <property type="entry name" value="Porin3_VDAC"/>
    <property type="match status" value="1"/>
</dbReference>
<protein>
    <submittedName>
        <fullName evidence="4">Mitochondrial porin</fullName>
    </submittedName>
</protein>
<dbReference type="InterPro" id="IPR023614">
    <property type="entry name" value="Porin_dom_sf"/>
</dbReference>